<dbReference type="FunCoup" id="G3GT94">
    <property type="interactions" value="206"/>
</dbReference>
<gene>
    <name evidence="11" type="ORF">I79_000870</name>
</gene>
<dbReference type="GO" id="GO:0006612">
    <property type="term" value="P:protein targeting to membrane"/>
    <property type="evidence" value="ECO:0007669"/>
    <property type="project" value="TreeGrafter"/>
</dbReference>
<protein>
    <submittedName>
        <fullName evidence="11">Receptor-transporting protein 4</fullName>
    </submittedName>
</protein>
<dbReference type="InterPro" id="IPR026096">
    <property type="entry name" value="R-trans_p"/>
</dbReference>
<evidence type="ECO:0000313" key="11">
    <source>
        <dbReference type="EMBL" id="EGV96078.1"/>
    </source>
</evidence>
<keyword evidence="3" id="KW-0479">Metal-binding</keyword>
<evidence type="ECO:0000313" key="12">
    <source>
        <dbReference type="Proteomes" id="UP000001075"/>
    </source>
</evidence>
<evidence type="ECO:0000256" key="6">
    <source>
        <dbReference type="ARBA" id="ARBA00022989"/>
    </source>
</evidence>
<feature type="compositionally biased region" description="Low complexity" evidence="8">
    <location>
        <begin position="181"/>
        <end position="320"/>
    </location>
</feature>
<keyword evidence="6 9" id="KW-1133">Transmembrane helix</keyword>
<dbReference type="GO" id="GO:0051205">
    <property type="term" value="P:protein insertion into membrane"/>
    <property type="evidence" value="ECO:0007669"/>
    <property type="project" value="TreeGrafter"/>
</dbReference>
<evidence type="ECO:0000256" key="8">
    <source>
        <dbReference type="SAM" id="MobiDB-lite"/>
    </source>
</evidence>
<feature type="region of interest" description="Disordered" evidence="8">
    <location>
        <begin position="172"/>
        <end position="321"/>
    </location>
</feature>
<comment type="subcellular location">
    <subcellularLocation>
        <location evidence="1">Membrane</location>
        <topology evidence="1">Single-pass membrane protein</topology>
    </subcellularLocation>
</comment>
<evidence type="ECO:0000256" key="9">
    <source>
        <dbReference type="SAM" id="Phobius"/>
    </source>
</evidence>
<sequence>MLFSDASTWKQMFQELIQEEKPKAKWTLQLDKNILPNGMAQGWRQYQQTGIGRFLCSICDRYWVSAQVKILCHLYREPGKSQGQVLMRIFGQRCQKCTRSKFENPEFSMENIQRILENLVSYILRKYYGHGLKKTPSTSNERVHLDGPHDTANCEACALGCHGVCAFANEATPLKSPSSPPTSYSSSSPMSYSSSPKNQSSSPPKSHSSSPPKSHSSSLPMSYSSSLPMSYSSSSPMSYSSSQPMSNSSSPKSHSSSPPKSHSSSSPMSYGSPPKSHSSSPPKSHSSSSPMSYGSSPKSHSSSPPKSHSSSLPKSYSSLPQTSNTTFENMYAQEHREVHNTGVLAAISLVAFALIRLFLKF</sequence>
<dbReference type="Proteomes" id="UP000001075">
    <property type="component" value="Unassembled WGS sequence"/>
</dbReference>
<reference evidence="12" key="1">
    <citation type="journal article" date="2011" name="Nat. Biotechnol.">
        <title>The genomic sequence of the Chinese hamster ovary (CHO)-K1 cell line.</title>
        <authorList>
            <person name="Xu X."/>
            <person name="Nagarajan H."/>
            <person name="Lewis N.E."/>
            <person name="Pan S."/>
            <person name="Cai Z."/>
            <person name="Liu X."/>
            <person name="Chen W."/>
            <person name="Xie M."/>
            <person name="Wang W."/>
            <person name="Hammond S."/>
            <person name="Andersen M.R."/>
            <person name="Neff N."/>
            <person name="Passarelli B."/>
            <person name="Koh W."/>
            <person name="Fan H.C."/>
            <person name="Wang J."/>
            <person name="Gui Y."/>
            <person name="Lee K.H."/>
            <person name="Betenbaugh M.J."/>
            <person name="Quake S.R."/>
            <person name="Famili I."/>
            <person name="Palsson B.O."/>
            <person name="Wang J."/>
        </authorList>
    </citation>
    <scope>NUCLEOTIDE SEQUENCE [LARGE SCALE GENOMIC DNA]</scope>
    <source>
        <strain evidence="12">CHO K1 cell line</strain>
    </source>
</reference>
<evidence type="ECO:0000256" key="1">
    <source>
        <dbReference type="ARBA" id="ARBA00004167"/>
    </source>
</evidence>
<keyword evidence="7 9" id="KW-0472">Membrane</keyword>
<dbReference type="PANTHER" id="PTHR14402">
    <property type="entry name" value="RECEPTOR TRANSPORTING PROTEIN"/>
    <property type="match status" value="1"/>
</dbReference>
<keyword evidence="2 9" id="KW-0812">Transmembrane</keyword>
<dbReference type="AlphaFoldDB" id="G3GT94"/>
<dbReference type="GO" id="GO:0005737">
    <property type="term" value="C:cytoplasm"/>
    <property type="evidence" value="ECO:0007669"/>
    <property type="project" value="TreeGrafter"/>
</dbReference>
<organism evidence="11 12">
    <name type="scientific">Cricetulus griseus</name>
    <name type="common">Chinese hamster</name>
    <name type="synonym">Cricetulus barabensis griseus</name>
    <dbReference type="NCBI Taxonomy" id="10029"/>
    <lineage>
        <taxon>Eukaryota</taxon>
        <taxon>Metazoa</taxon>
        <taxon>Chordata</taxon>
        <taxon>Craniata</taxon>
        <taxon>Vertebrata</taxon>
        <taxon>Euteleostomi</taxon>
        <taxon>Mammalia</taxon>
        <taxon>Eutheria</taxon>
        <taxon>Euarchontoglires</taxon>
        <taxon>Glires</taxon>
        <taxon>Rodentia</taxon>
        <taxon>Myomorpha</taxon>
        <taxon>Muroidea</taxon>
        <taxon>Cricetidae</taxon>
        <taxon>Cricetinae</taxon>
        <taxon>Cricetulus</taxon>
    </lineage>
</organism>
<evidence type="ECO:0000256" key="4">
    <source>
        <dbReference type="ARBA" id="ARBA00022771"/>
    </source>
</evidence>
<evidence type="ECO:0000256" key="7">
    <source>
        <dbReference type="ARBA" id="ARBA00023136"/>
    </source>
</evidence>
<keyword evidence="11" id="KW-0675">Receptor</keyword>
<dbReference type="EMBL" id="JH000017">
    <property type="protein sequence ID" value="EGV96078.1"/>
    <property type="molecule type" value="Genomic_DNA"/>
</dbReference>
<evidence type="ECO:0000259" key="10">
    <source>
        <dbReference type="SMART" id="SM01328"/>
    </source>
</evidence>
<evidence type="ECO:0000256" key="2">
    <source>
        <dbReference type="ARBA" id="ARBA00022692"/>
    </source>
</evidence>
<accession>G3GT94</accession>
<dbReference type="InParanoid" id="G3GT94"/>
<dbReference type="GO" id="GO:0008270">
    <property type="term" value="F:zinc ion binding"/>
    <property type="evidence" value="ECO:0007669"/>
    <property type="project" value="UniProtKB-KW"/>
</dbReference>
<name>G3GT94_CRIGR</name>
<dbReference type="SMART" id="SM01328">
    <property type="entry name" value="zf-3CxxC"/>
    <property type="match status" value="1"/>
</dbReference>
<feature type="domain" description="3CxxC-type" evidence="10">
    <location>
        <begin position="49"/>
        <end position="160"/>
    </location>
</feature>
<dbReference type="Pfam" id="PF13695">
    <property type="entry name" value="Zn_ribbon_3CxxC"/>
    <property type="match status" value="1"/>
</dbReference>
<evidence type="ECO:0000256" key="5">
    <source>
        <dbReference type="ARBA" id="ARBA00022833"/>
    </source>
</evidence>
<feature type="transmembrane region" description="Helical" evidence="9">
    <location>
        <begin position="342"/>
        <end position="359"/>
    </location>
</feature>
<dbReference type="PaxDb" id="10029-XP_007606940.1"/>
<dbReference type="PANTHER" id="PTHR14402:SF8">
    <property type="entry name" value="RECEPTOR-TRANSPORTING PROTEIN 4"/>
    <property type="match status" value="1"/>
</dbReference>
<dbReference type="GO" id="GO:0016020">
    <property type="term" value="C:membrane"/>
    <property type="evidence" value="ECO:0007669"/>
    <property type="project" value="UniProtKB-SubCell"/>
</dbReference>
<keyword evidence="5" id="KW-0862">Zinc</keyword>
<dbReference type="STRING" id="10029.G3GT94"/>
<proteinExistence type="predicted"/>
<dbReference type="GO" id="GO:0031849">
    <property type="term" value="F:olfactory receptor binding"/>
    <property type="evidence" value="ECO:0007669"/>
    <property type="project" value="TreeGrafter"/>
</dbReference>
<dbReference type="GO" id="GO:0001580">
    <property type="term" value="P:detection of chemical stimulus involved in sensory perception of bitter taste"/>
    <property type="evidence" value="ECO:0007669"/>
    <property type="project" value="TreeGrafter"/>
</dbReference>
<dbReference type="InterPro" id="IPR027377">
    <property type="entry name" value="ZAR1/RTP1-5-like_Znf-3CxxC"/>
</dbReference>
<evidence type="ECO:0000256" key="3">
    <source>
        <dbReference type="ARBA" id="ARBA00022723"/>
    </source>
</evidence>
<keyword evidence="4" id="KW-0863">Zinc-finger</keyword>
<dbReference type="eggNOG" id="ENOG502S085">
    <property type="taxonomic scope" value="Eukaryota"/>
</dbReference>